<keyword evidence="3" id="KW-1185">Reference proteome</keyword>
<dbReference type="GeneID" id="54354334"/>
<proteinExistence type="predicted"/>
<dbReference type="InterPro" id="IPR013103">
    <property type="entry name" value="RVT_2"/>
</dbReference>
<evidence type="ECO:0000313" key="3">
    <source>
        <dbReference type="Proteomes" id="UP000800082"/>
    </source>
</evidence>
<dbReference type="CDD" id="cd09272">
    <property type="entry name" value="RNase_HI_RT_Ty1"/>
    <property type="match status" value="1"/>
</dbReference>
<dbReference type="OrthoDB" id="3693885at2759"/>
<evidence type="ECO:0000313" key="2">
    <source>
        <dbReference type="EMBL" id="KAF1925481.1"/>
    </source>
</evidence>
<protein>
    <recommendedName>
        <fullName evidence="1">Reverse transcriptase Ty1/copia-type domain-containing protein</fullName>
    </recommendedName>
</protein>
<dbReference type="AlphaFoldDB" id="A0A6A5RB68"/>
<dbReference type="PANTHER" id="PTHR11439">
    <property type="entry name" value="GAG-POL-RELATED RETROTRANSPOSON"/>
    <property type="match status" value="1"/>
</dbReference>
<name>A0A6A5RB68_9PLEO</name>
<dbReference type="Pfam" id="PF07727">
    <property type="entry name" value="RVT_2"/>
    <property type="match status" value="2"/>
</dbReference>
<evidence type="ECO:0000259" key="1">
    <source>
        <dbReference type="Pfam" id="PF07727"/>
    </source>
</evidence>
<dbReference type="EMBL" id="ML978984">
    <property type="protein sequence ID" value="KAF1925481.1"/>
    <property type="molecule type" value="Genomic_DNA"/>
</dbReference>
<dbReference type="RefSeq" id="XP_033445733.1">
    <property type="nucleotide sequence ID" value="XM_033596667.1"/>
</dbReference>
<accession>A0A6A5RB68</accession>
<feature type="domain" description="Reverse transcriptase Ty1/copia-type" evidence="1">
    <location>
        <begin position="105"/>
        <end position="228"/>
    </location>
</feature>
<reference evidence="2" key="1">
    <citation type="journal article" date="2020" name="Stud. Mycol.">
        <title>101 Dothideomycetes genomes: a test case for predicting lifestyles and emergence of pathogens.</title>
        <authorList>
            <person name="Haridas S."/>
            <person name="Albert R."/>
            <person name="Binder M."/>
            <person name="Bloem J."/>
            <person name="Labutti K."/>
            <person name="Salamov A."/>
            <person name="Andreopoulos B."/>
            <person name="Baker S."/>
            <person name="Barry K."/>
            <person name="Bills G."/>
            <person name="Bluhm B."/>
            <person name="Cannon C."/>
            <person name="Castanera R."/>
            <person name="Culley D."/>
            <person name="Daum C."/>
            <person name="Ezra D."/>
            <person name="Gonzalez J."/>
            <person name="Henrissat B."/>
            <person name="Kuo A."/>
            <person name="Liang C."/>
            <person name="Lipzen A."/>
            <person name="Lutzoni F."/>
            <person name="Magnuson J."/>
            <person name="Mondo S."/>
            <person name="Nolan M."/>
            <person name="Ohm R."/>
            <person name="Pangilinan J."/>
            <person name="Park H.-J."/>
            <person name="Ramirez L."/>
            <person name="Alfaro M."/>
            <person name="Sun H."/>
            <person name="Tritt A."/>
            <person name="Yoshinaga Y."/>
            <person name="Zwiers L.-H."/>
            <person name="Turgeon B."/>
            <person name="Goodwin S."/>
            <person name="Spatafora J."/>
            <person name="Crous P."/>
            <person name="Grigoriev I."/>
        </authorList>
    </citation>
    <scope>NUCLEOTIDE SEQUENCE</scope>
    <source>
        <strain evidence="2">CBS 183.55</strain>
    </source>
</reference>
<organism evidence="2 3">
    <name type="scientific">Didymella exigua CBS 183.55</name>
    <dbReference type="NCBI Taxonomy" id="1150837"/>
    <lineage>
        <taxon>Eukaryota</taxon>
        <taxon>Fungi</taxon>
        <taxon>Dikarya</taxon>
        <taxon>Ascomycota</taxon>
        <taxon>Pezizomycotina</taxon>
        <taxon>Dothideomycetes</taxon>
        <taxon>Pleosporomycetidae</taxon>
        <taxon>Pleosporales</taxon>
        <taxon>Pleosporineae</taxon>
        <taxon>Didymellaceae</taxon>
        <taxon>Didymella</taxon>
    </lineage>
</organism>
<feature type="non-terminal residue" evidence="2">
    <location>
        <position position="1"/>
    </location>
</feature>
<sequence>DNTIKKYKARWVAKGFLQKYSINYKETFASTSKPSLIRLLLSIFAYLDWEIYTWDVKQAFPNADIDIDNIYTQLPIGLEKYILQRAKEETTDKDLLKSICTAIEDKNYSTIVCKLNKALYGLKQARFSSLRIDTSIFVHKDKPIVLATHVDNILVFAKDISLVQSLYKDLTTTSKLEVTNLGEIREFLGVEIIRDRKKKSLIITQRNFIANILKKYNKQDNLPKYIPLPIGSLIYLTIFPRPDLVYSVNYLARFMSNPSLEHYKYLDYVFSYIVRTKDLGLDLTLESKQSARTLKPINLVGISDADWGGDLDSRRSTIGNIFSLENVASSKYIAISWLSKLQKIVALSSAEAEYMSLKEATKESLYLQNVIKELFINSSTKDYSIFNKLNVIKTDSLSAIELAKNPIYHARTKHVDITYHFVRENLLS</sequence>
<dbReference type="PANTHER" id="PTHR11439:SF483">
    <property type="entry name" value="PEPTIDE SYNTHASE GLIP-LIKE, PUTATIVE (AFU_ORTHOLOGUE AFUA_3G12920)-RELATED"/>
    <property type="match status" value="1"/>
</dbReference>
<dbReference type="Proteomes" id="UP000800082">
    <property type="component" value="Unassembled WGS sequence"/>
</dbReference>
<gene>
    <name evidence="2" type="ORF">M421DRAFT_70010</name>
</gene>
<feature type="domain" description="Reverse transcriptase Ty1/copia-type" evidence="1">
    <location>
        <begin position="5"/>
        <end position="79"/>
    </location>
</feature>